<dbReference type="PANTHER" id="PTHR23099">
    <property type="entry name" value="TRANSCRIPTIONAL REGULATOR"/>
    <property type="match status" value="1"/>
</dbReference>
<feature type="compositionally biased region" description="Basic and acidic residues" evidence="5">
    <location>
        <begin position="300"/>
        <end position="309"/>
    </location>
</feature>
<reference evidence="7" key="2">
    <citation type="submission" date="2021-02" db="EMBL/GenBank/DDBJ databases">
        <authorList>
            <person name="Kimball J.A."/>
            <person name="Haas M.W."/>
            <person name="Macchietto M."/>
            <person name="Kono T."/>
            <person name="Duquette J."/>
            <person name="Shao M."/>
        </authorList>
    </citation>
    <scope>NUCLEOTIDE SEQUENCE</scope>
    <source>
        <tissue evidence="7">Fresh leaf tissue</tissue>
    </source>
</reference>
<comment type="caution">
    <text evidence="7">The sequence shown here is derived from an EMBL/GenBank/DDBJ whole genome shotgun (WGS) entry which is preliminary data.</text>
</comment>
<evidence type="ECO:0000259" key="6">
    <source>
        <dbReference type="PROSITE" id="PS50102"/>
    </source>
</evidence>
<evidence type="ECO:0000313" key="8">
    <source>
        <dbReference type="Proteomes" id="UP000729402"/>
    </source>
</evidence>
<dbReference type="InterPro" id="IPR034138">
    <property type="entry name" value="NOP8_RRM"/>
</dbReference>
<protein>
    <recommendedName>
        <fullName evidence="6">RRM domain-containing protein</fullName>
    </recommendedName>
</protein>
<keyword evidence="2 4" id="KW-0694">RNA-binding</keyword>
<accession>A0A8J5SMY4</accession>
<dbReference type="OrthoDB" id="21643at2759"/>
<feature type="compositionally biased region" description="Basic and acidic residues" evidence="5">
    <location>
        <begin position="327"/>
        <end position="336"/>
    </location>
</feature>
<feature type="compositionally biased region" description="Acidic residues" evidence="5">
    <location>
        <begin position="269"/>
        <end position="280"/>
    </location>
</feature>
<dbReference type="FunFam" id="3.30.70.330:FF:000685">
    <property type="entry name" value="RNA-binding (RRM/RBD/RNP motifs) family protein"/>
    <property type="match status" value="1"/>
</dbReference>
<reference evidence="7" key="1">
    <citation type="journal article" date="2021" name="bioRxiv">
        <title>Whole Genome Assembly and Annotation of Northern Wild Rice, Zizania palustris L., Supports a Whole Genome Duplication in the Zizania Genus.</title>
        <authorList>
            <person name="Haas M."/>
            <person name="Kono T."/>
            <person name="Macchietto M."/>
            <person name="Millas R."/>
            <person name="McGilp L."/>
            <person name="Shao M."/>
            <person name="Duquette J."/>
            <person name="Hirsch C.N."/>
            <person name="Kimball J."/>
        </authorList>
    </citation>
    <scope>NUCLEOTIDE SEQUENCE</scope>
    <source>
        <tissue evidence="7">Fresh leaf tissue</tissue>
    </source>
</reference>
<comment type="subcellular location">
    <subcellularLocation>
        <location evidence="1">Nucleus</location>
        <location evidence="1">Nucleolus</location>
    </subcellularLocation>
</comment>
<keyword evidence="3" id="KW-0539">Nucleus</keyword>
<organism evidence="7 8">
    <name type="scientific">Zizania palustris</name>
    <name type="common">Northern wild rice</name>
    <dbReference type="NCBI Taxonomy" id="103762"/>
    <lineage>
        <taxon>Eukaryota</taxon>
        <taxon>Viridiplantae</taxon>
        <taxon>Streptophyta</taxon>
        <taxon>Embryophyta</taxon>
        <taxon>Tracheophyta</taxon>
        <taxon>Spermatophyta</taxon>
        <taxon>Magnoliopsida</taxon>
        <taxon>Liliopsida</taxon>
        <taxon>Poales</taxon>
        <taxon>Poaceae</taxon>
        <taxon>BOP clade</taxon>
        <taxon>Oryzoideae</taxon>
        <taxon>Oryzeae</taxon>
        <taxon>Zizaniinae</taxon>
        <taxon>Zizania</taxon>
    </lineage>
</organism>
<evidence type="ECO:0000256" key="5">
    <source>
        <dbReference type="SAM" id="MobiDB-lite"/>
    </source>
</evidence>
<evidence type="ECO:0000313" key="7">
    <source>
        <dbReference type="EMBL" id="KAG8058074.1"/>
    </source>
</evidence>
<dbReference type="SMART" id="SM00360">
    <property type="entry name" value="RRM"/>
    <property type="match status" value="1"/>
</dbReference>
<gene>
    <name evidence="7" type="ORF">GUJ93_ZPchr0002g24586</name>
</gene>
<dbReference type="PROSITE" id="PS50102">
    <property type="entry name" value="RRM"/>
    <property type="match status" value="1"/>
</dbReference>
<evidence type="ECO:0000256" key="1">
    <source>
        <dbReference type="ARBA" id="ARBA00004604"/>
    </source>
</evidence>
<feature type="region of interest" description="Disordered" evidence="5">
    <location>
        <begin position="542"/>
        <end position="566"/>
    </location>
</feature>
<feature type="domain" description="RRM" evidence="6">
    <location>
        <begin position="23"/>
        <end position="99"/>
    </location>
</feature>
<dbReference type="Pfam" id="PF00076">
    <property type="entry name" value="RRM_1"/>
    <property type="match status" value="1"/>
</dbReference>
<evidence type="ECO:0000256" key="3">
    <source>
        <dbReference type="ARBA" id="ARBA00023242"/>
    </source>
</evidence>
<dbReference type="InterPro" id="IPR000504">
    <property type="entry name" value="RRM_dom"/>
</dbReference>
<dbReference type="PANTHER" id="PTHR23099:SF0">
    <property type="entry name" value="GERM CELL NUCLEAR ACIDIC PROTEIN"/>
    <property type="match status" value="1"/>
</dbReference>
<sequence>MAAAAAAAAAGEEEAGADGSAVTRIFVGGLAEGVSAADLEAIFASFVRVAGVEFVRTNGRSFAYVDFHCPSDKALAKIFSTYNGCKWKGGKLKLEKAKEHYLARLKREWEQEAAAQEMPANGDVDNKEKLEPNKAVLDCSKINIYFPKLSKVKSLPFKGSGKHKYSFRRIEVPSYPIHFCDCEEHCGPPEAANDEYASVLNTAAYAKERNIMASVMSKLFEKENEHFDSLEMQNVGADFNTAEPSDDRNDLQIEEREETSEVDLHDMQMEETEESSEEEMDDLVLNIISRKSNSSAQLNREIHAMDKDSRLKKRQCFEESSQQKRQKSSDFSEPRNKKQSLPAISGAIQNEQKFSDLKGKATREFSSKINTDKRSASIQGVEALTDSSTKKGSGQDALASEPKRGSLWTQKSAWRDLVGGMGGASFSISQILPDTNPAPPELSNATEASASHGESKIKMKPSHKSLNPSKAATQLLTEQVLSSIATPSCETTGSGDHDAWENKENNKLEKERVVPKITIGEVCPFMRNTKSEKQWSKAKKVLTGFTKKGNDSTGSNARKGKPSSRS</sequence>
<keyword evidence="8" id="KW-1185">Reference proteome</keyword>
<evidence type="ECO:0000256" key="2">
    <source>
        <dbReference type="ARBA" id="ARBA00022884"/>
    </source>
</evidence>
<feature type="region of interest" description="Disordered" evidence="5">
    <location>
        <begin position="486"/>
        <end position="507"/>
    </location>
</feature>
<proteinExistence type="predicted"/>
<feature type="region of interest" description="Disordered" evidence="5">
    <location>
        <begin position="257"/>
        <end position="280"/>
    </location>
</feature>
<feature type="compositionally biased region" description="Basic and acidic residues" evidence="5">
    <location>
        <begin position="495"/>
        <end position="507"/>
    </location>
</feature>
<dbReference type="GO" id="GO:0003723">
    <property type="term" value="F:RNA binding"/>
    <property type="evidence" value="ECO:0007669"/>
    <property type="project" value="UniProtKB-UniRule"/>
</dbReference>
<dbReference type="AlphaFoldDB" id="A0A8J5SMY4"/>
<dbReference type="EMBL" id="JAAALK010000287">
    <property type="protein sequence ID" value="KAG8058074.1"/>
    <property type="molecule type" value="Genomic_DNA"/>
</dbReference>
<dbReference type="GO" id="GO:0005730">
    <property type="term" value="C:nucleolus"/>
    <property type="evidence" value="ECO:0007669"/>
    <property type="project" value="UniProtKB-SubCell"/>
</dbReference>
<feature type="compositionally biased region" description="Basic and acidic residues" evidence="5">
    <location>
        <begin position="353"/>
        <end position="375"/>
    </location>
</feature>
<feature type="region of interest" description="Disordered" evidence="5">
    <location>
        <begin position="435"/>
        <end position="467"/>
    </location>
</feature>
<evidence type="ECO:0000256" key="4">
    <source>
        <dbReference type="PROSITE-ProRule" id="PRU00176"/>
    </source>
</evidence>
<name>A0A8J5SMY4_ZIZPA</name>
<feature type="region of interest" description="Disordered" evidence="5">
    <location>
        <begin position="294"/>
        <end position="404"/>
    </location>
</feature>
<dbReference type="Proteomes" id="UP000729402">
    <property type="component" value="Unassembled WGS sequence"/>
</dbReference>
<dbReference type="CDD" id="cd12226">
    <property type="entry name" value="RRM_NOL8"/>
    <property type="match status" value="1"/>
</dbReference>